<feature type="transmembrane region" description="Helical" evidence="8">
    <location>
        <begin position="356"/>
        <end position="379"/>
    </location>
</feature>
<accession>A0A8B8BMA5</accession>
<dbReference type="InterPro" id="IPR036938">
    <property type="entry name" value="PAP2/HPO_sf"/>
</dbReference>
<evidence type="ECO:0000256" key="6">
    <source>
        <dbReference type="ARBA" id="ARBA00023136"/>
    </source>
</evidence>
<feature type="transmembrane region" description="Helical" evidence="8">
    <location>
        <begin position="263"/>
        <end position="285"/>
    </location>
</feature>
<evidence type="ECO:0000256" key="4">
    <source>
        <dbReference type="ARBA" id="ARBA00022824"/>
    </source>
</evidence>
<dbReference type="InterPro" id="IPR000326">
    <property type="entry name" value="PAP2/HPO"/>
</dbReference>
<proteinExistence type="inferred from homology"/>
<evidence type="ECO:0000256" key="5">
    <source>
        <dbReference type="ARBA" id="ARBA00022989"/>
    </source>
</evidence>
<evidence type="ECO:0000256" key="2">
    <source>
        <dbReference type="ARBA" id="ARBA00022692"/>
    </source>
</evidence>
<dbReference type="GO" id="GO:0006670">
    <property type="term" value="P:sphingosine metabolic process"/>
    <property type="evidence" value="ECO:0007669"/>
    <property type="project" value="TreeGrafter"/>
</dbReference>
<evidence type="ECO:0000259" key="9">
    <source>
        <dbReference type="SMART" id="SM00014"/>
    </source>
</evidence>
<keyword evidence="10" id="KW-1185">Reference proteome</keyword>
<dbReference type="AlphaFoldDB" id="A0A8B8BMA5"/>
<feature type="domain" description="Phosphatidic acid phosphatase type 2/haloperoxidase" evidence="9">
    <location>
        <begin position="103"/>
        <end position="218"/>
    </location>
</feature>
<keyword evidence="5 8" id="KW-1133">Transmembrane helix</keyword>
<feature type="transmembrane region" description="Helical" evidence="8">
    <location>
        <begin position="305"/>
        <end position="326"/>
    </location>
</feature>
<gene>
    <name evidence="11" type="primary">LOC111111654</name>
</gene>
<dbReference type="KEGG" id="cvn:111111654"/>
<evidence type="ECO:0000313" key="11">
    <source>
        <dbReference type="RefSeq" id="XP_022304458.1"/>
    </source>
</evidence>
<sequence>MDILRSWNDPNITARFQKYCGVSCKNVEKCEDCLLHQLDNNDNEDIIKITANRCAKCKVKAVPGNVLHAFLFYLFSFSSSLGNEVFYLLFYPYCVWNVDSVLIRRTALVWGLCMYVGQAGKDYFWWPRPSSPPVIRLETDFLQESSMPSTHAVSATAIPFMLAYYLLNRYEISPSVVVPVAVVWCTLVCLSRLYLGVHTVLDIMGGIFISITTMAVTFPFWEDFDWYQQTHPFAPFVVLTTAIAMCTVLYPKSKDGSSSKGDAVHIVGVIAGVSLGSWLNFHFHFTSTSDVTGPYDVIIPSVRDLALQILRFFIGVVIIGLLKVTLKVITVRLFSRLYGLKSPNPEHPSVKTAYKFAVYGVLGFSIVFLVPFIHCMFGLERESYFKEVV</sequence>
<keyword evidence="3" id="KW-0378">Hydrolase</keyword>
<dbReference type="GO" id="GO:0005789">
    <property type="term" value="C:endoplasmic reticulum membrane"/>
    <property type="evidence" value="ECO:0007669"/>
    <property type="project" value="UniProtKB-SubCell"/>
</dbReference>
<comment type="similarity">
    <text evidence="7">Belongs to the type 2 lipid phosphate phosphatase family.</text>
</comment>
<dbReference type="Gene3D" id="1.20.144.10">
    <property type="entry name" value="Phosphatidic acid phosphatase type 2/haloperoxidase"/>
    <property type="match status" value="1"/>
</dbReference>
<dbReference type="Pfam" id="PF01569">
    <property type="entry name" value="PAP2"/>
    <property type="match status" value="1"/>
</dbReference>
<reference evidence="11" key="1">
    <citation type="submission" date="2025-08" db="UniProtKB">
        <authorList>
            <consortium name="RefSeq"/>
        </authorList>
    </citation>
    <scope>IDENTIFICATION</scope>
    <source>
        <tissue evidence="11">Whole sample</tissue>
    </source>
</reference>
<feature type="transmembrane region" description="Helical" evidence="8">
    <location>
        <begin position="176"/>
        <end position="195"/>
    </location>
</feature>
<comment type="subcellular location">
    <subcellularLocation>
        <location evidence="1">Endoplasmic reticulum membrane</location>
        <topology evidence="1">Multi-pass membrane protein</topology>
    </subcellularLocation>
</comment>
<name>A0A8B8BMA5_CRAVI</name>
<dbReference type="PANTHER" id="PTHR14969">
    <property type="entry name" value="SPHINGOSINE-1-PHOSPHATE PHOSPHOHYDROLASE"/>
    <property type="match status" value="1"/>
</dbReference>
<evidence type="ECO:0000256" key="1">
    <source>
        <dbReference type="ARBA" id="ARBA00004477"/>
    </source>
</evidence>
<evidence type="ECO:0000313" key="10">
    <source>
        <dbReference type="Proteomes" id="UP000694844"/>
    </source>
</evidence>
<evidence type="ECO:0000256" key="7">
    <source>
        <dbReference type="ARBA" id="ARBA00038324"/>
    </source>
</evidence>
<evidence type="ECO:0000256" key="3">
    <source>
        <dbReference type="ARBA" id="ARBA00022801"/>
    </source>
</evidence>
<feature type="transmembrane region" description="Helical" evidence="8">
    <location>
        <begin position="70"/>
        <end position="90"/>
    </location>
</feature>
<evidence type="ECO:0000256" key="8">
    <source>
        <dbReference type="SAM" id="Phobius"/>
    </source>
</evidence>
<keyword evidence="4" id="KW-0256">Endoplasmic reticulum</keyword>
<dbReference type="Proteomes" id="UP000694844">
    <property type="component" value="Chromosome 9"/>
</dbReference>
<dbReference type="SUPFAM" id="SSF48317">
    <property type="entry name" value="Acid phosphatase/Vanadium-dependent haloperoxidase"/>
    <property type="match status" value="1"/>
</dbReference>
<dbReference type="PANTHER" id="PTHR14969:SF28">
    <property type="entry name" value="DIHYDROSPHINGOSINE 1-PHOSPHATE PHOSPHATASE LCB3-RELATED"/>
    <property type="match status" value="1"/>
</dbReference>
<feature type="transmembrane region" description="Helical" evidence="8">
    <location>
        <begin position="200"/>
        <end position="221"/>
    </location>
</feature>
<dbReference type="SMART" id="SM00014">
    <property type="entry name" value="acidPPc"/>
    <property type="match status" value="1"/>
</dbReference>
<dbReference type="GO" id="GO:0042392">
    <property type="term" value="F:sphingosine-1-phosphate phosphatase activity"/>
    <property type="evidence" value="ECO:0007669"/>
    <property type="project" value="TreeGrafter"/>
</dbReference>
<organism evidence="10 11">
    <name type="scientific">Crassostrea virginica</name>
    <name type="common">Eastern oyster</name>
    <dbReference type="NCBI Taxonomy" id="6565"/>
    <lineage>
        <taxon>Eukaryota</taxon>
        <taxon>Metazoa</taxon>
        <taxon>Spiralia</taxon>
        <taxon>Lophotrochozoa</taxon>
        <taxon>Mollusca</taxon>
        <taxon>Bivalvia</taxon>
        <taxon>Autobranchia</taxon>
        <taxon>Pteriomorphia</taxon>
        <taxon>Ostreida</taxon>
        <taxon>Ostreoidea</taxon>
        <taxon>Ostreidae</taxon>
        <taxon>Crassostrea</taxon>
    </lineage>
</organism>
<dbReference type="RefSeq" id="XP_022304458.1">
    <property type="nucleotide sequence ID" value="XM_022448750.1"/>
</dbReference>
<dbReference type="OrthoDB" id="301434at2759"/>
<dbReference type="CDD" id="cd03388">
    <property type="entry name" value="PAP2_SPPase1"/>
    <property type="match status" value="1"/>
</dbReference>
<keyword evidence="2 8" id="KW-0812">Transmembrane</keyword>
<dbReference type="GeneID" id="111111654"/>
<feature type="transmembrane region" description="Helical" evidence="8">
    <location>
        <begin position="233"/>
        <end position="251"/>
    </location>
</feature>
<keyword evidence="6 8" id="KW-0472">Membrane</keyword>
<protein>
    <submittedName>
        <fullName evidence="11">Sphingosine-1-phosphate phosphatase 2-like</fullName>
    </submittedName>
</protein>